<dbReference type="RefSeq" id="WP_273952410.1">
    <property type="nucleotide sequence ID" value="NZ_JAQSIP010000007.1"/>
</dbReference>
<evidence type="ECO:0000313" key="3">
    <source>
        <dbReference type="EMBL" id="MDD0839844.1"/>
    </source>
</evidence>
<comment type="caution">
    <text evidence="3">The sequence shown here is derived from an EMBL/GenBank/DDBJ whole genome shotgun (WGS) entry which is preliminary data.</text>
</comment>
<dbReference type="InterPro" id="IPR006680">
    <property type="entry name" value="Amidohydro-rel"/>
</dbReference>
<keyword evidence="1" id="KW-0456">Lyase</keyword>
<dbReference type="EMBL" id="JAQSIP010000007">
    <property type="protein sequence ID" value="MDD0839844.1"/>
    <property type="molecule type" value="Genomic_DNA"/>
</dbReference>
<dbReference type="PANTHER" id="PTHR21240">
    <property type="entry name" value="2-AMINO-3-CARBOXYLMUCONATE-6-SEMIALDEHYDE DECARBOXYLASE"/>
    <property type="match status" value="1"/>
</dbReference>
<feature type="domain" description="Amidohydrolase-related" evidence="2">
    <location>
        <begin position="30"/>
        <end position="353"/>
    </location>
</feature>
<sequence>MAELFQCVPRTQQSLGTPSPQLARSGGTVVDVHCHVLCQQTEQLAAQLGVTGEAGTMRFASAASRQAALAQRQAIQVQMTQVEARLADMDRTGIDLQVLSPAPNQYHYDTEPEVGRQLAARVNQTVAEMAQHPSGRFLGLGTVPLQHPQLAVEALRHAVKELGLRGVEIGTHVGGKDLDTLGLEDFFAEAQALGALVFLHPAGFSEGQRLGQYFLNNIIGNPLESTVAVSRLVFSGLFERLPDLKMCVAHGGGYLPAYPGRMDHAWKVRHECRACLSHPPSQSLRKLYFDTLVYSPQQLTHLLNTYGAERLLLGSDYPYDMGDPAAREHIEALAGLSEADRRAILGGNALRLLEVIKK</sequence>
<accession>A0ABT5N2N6</accession>
<dbReference type="PANTHER" id="PTHR21240:SF28">
    <property type="entry name" value="ISO-OROTATE DECARBOXYLASE (EUROFUNG)"/>
    <property type="match status" value="1"/>
</dbReference>
<evidence type="ECO:0000313" key="4">
    <source>
        <dbReference type="Proteomes" id="UP001528673"/>
    </source>
</evidence>
<dbReference type="SUPFAM" id="SSF51556">
    <property type="entry name" value="Metallo-dependent hydrolases"/>
    <property type="match status" value="1"/>
</dbReference>
<evidence type="ECO:0000256" key="1">
    <source>
        <dbReference type="ARBA" id="ARBA00023239"/>
    </source>
</evidence>
<dbReference type="InterPro" id="IPR032466">
    <property type="entry name" value="Metal_Hydrolase"/>
</dbReference>
<reference evidence="3 4" key="1">
    <citation type="submission" date="2023-02" db="EMBL/GenBank/DDBJ databases">
        <title>Bacterial whole genomic sequence of Curvibacter sp. HBC61.</title>
        <authorList>
            <person name="Le V."/>
            <person name="Ko S.-R."/>
            <person name="Ahn C.-Y."/>
            <person name="Oh H.-M."/>
        </authorList>
    </citation>
    <scope>NUCLEOTIDE SEQUENCE [LARGE SCALE GENOMIC DNA]</scope>
    <source>
        <strain evidence="3 4">HBC61</strain>
    </source>
</reference>
<dbReference type="Pfam" id="PF04909">
    <property type="entry name" value="Amidohydro_2"/>
    <property type="match status" value="1"/>
</dbReference>
<keyword evidence="4" id="KW-1185">Reference proteome</keyword>
<name>A0ABT5N2N6_9BURK</name>
<dbReference type="Gene3D" id="3.20.20.140">
    <property type="entry name" value="Metal-dependent hydrolases"/>
    <property type="match status" value="1"/>
</dbReference>
<dbReference type="Proteomes" id="UP001528673">
    <property type="component" value="Unassembled WGS sequence"/>
</dbReference>
<organism evidence="3 4">
    <name type="scientific">Curvibacter cyanobacteriorum</name>
    <dbReference type="NCBI Taxonomy" id="3026422"/>
    <lineage>
        <taxon>Bacteria</taxon>
        <taxon>Pseudomonadati</taxon>
        <taxon>Pseudomonadota</taxon>
        <taxon>Betaproteobacteria</taxon>
        <taxon>Burkholderiales</taxon>
        <taxon>Comamonadaceae</taxon>
        <taxon>Curvibacter</taxon>
    </lineage>
</organism>
<evidence type="ECO:0000259" key="2">
    <source>
        <dbReference type="Pfam" id="PF04909"/>
    </source>
</evidence>
<gene>
    <name evidence="3" type="ORF">PSQ40_14770</name>
</gene>
<protein>
    <submittedName>
        <fullName evidence="3">Amidohydrolase family protein</fullName>
    </submittedName>
</protein>
<dbReference type="InterPro" id="IPR032465">
    <property type="entry name" value="ACMSD"/>
</dbReference>
<proteinExistence type="predicted"/>